<evidence type="ECO:0000313" key="1">
    <source>
        <dbReference type="EMBL" id="VAW17136.1"/>
    </source>
</evidence>
<dbReference type="InterPro" id="IPR001646">
    <property type="entry name" value="5peptide_repeat"/>
</dbReference>
<proteinExistence type="predicted"/>
<dbReference type="EMBL" id="UOEN01000358">
    <property type="protein sequence ID" value="VAW17136.1"/>
    <property type="molecule type" value="Genomic_DNA"/>
</dbReference>
<gene>
    <name evidence="1" type="ORF">MNBD_BACTEROID05-254</name>
</gene>
<dbReference type="Pfam" id="PF00805">
    <property type="entry name" value="Pentapeptide"/>
    <property type="match status" value="1"/>
</dbReference>
<feature type="non-terminal residue" evidence="1">
    <location>
        <position position="1"/>
    </location>
</feature>
<name>A0A3B0UCA6_9ZZZZ</name>
<dbReference type="SUPFAM" id="SSF141571">
    <property type="entry name" value="Pentapeptide repeat-like"/>
    <property type="match status" value="1"/>
</dbReference>
<protein>
    <submittedName>
        <fullName evidence="1">Uncharacterized protein</fullName>
    </submittedName>
</protein>
<sequence>GANLSLVNLTRANCKNADLTGCRVYGMSAWDMRLDGTNQADLIITPDNLPHVMVDSLEVAQFIYLLLNNEKIRDVIDTIGAKGVLILGRFTNERKHILNAIKSKLRELGLVPMMFDFEMPTQRDFTETIRILAGFSKFIIADISNPKCAPLELQATMPDYMIPFVPIIHEDEKPFAMFKDLNQKYGDWVLELLRYDSVDNLIDVLEEAVVNPALEKSNELMMKKAEAITTRHVRDYSS</sequence>
<accession>A0A3B0UCA6</accession>
<reference evidence="1" key="1">
    <citation type="submission" date="2018-06" db="EMBL/GenBank/DDBJ databases">
        <authorList>
            <person name="Zhirakovskaya E."/>
        </authorList>
    </citation>
    <scope>NUCLEOTIDE SEQUENCE</scope>
</reference>
<organism evidence="1">
    <name type="scientific">hydrothermal vent metagenome</name>
    <dbReference type="NCBI Taxonomy" id="652676"/>
    <lineage>
        <taxon>unclassified sequences</taxon>
        <taxon>metagenomes</taxon>
        <taxon>ecological metagenomes</taxon>
    </lineage>
</organism>
<dbReference type="AlphaFoldDB" id="A0A3B0UCA6"/>